<feature type="chain" id="PRO_5035745407" description="Secreted protein" evidence="1">
    <location>
        <begin position="19"/>
        <end position="139"/>
    </location>
</feature>
<protein>
    <recommendedName>
        <fullName evidence="4">Secreted protein</fullName>
    </recommendedName>
</protein>
<evidence type="ECO:0000313" key="2">
    <source>
        <dbReference type="EnsemblMetazoa" id="XP_021202153.2"/>
    </source>
</evidence>
<accession>A0A8R2HP08</accession>
<dbReference type="Proteomes" id="UP000005204">
    <property type="component" value="Unassembled WGS sequence"/>
</dbReference>
<keyword evidence="1" id="KW-0732">Signal</keyword>
<dbReference type="EnsemblMetazoa" id="XM_021346478.2">
    <property type="protein sequence ID" value="XP_021202153.2"/>
    <property type="gene ID" value="LOC110384820"/>
</dbReference>
<sequence>MCLVLTAAILLFVASSSANPYTMQPVEPVDLGSEYTIADGLLGSALSVIMDVKAQFREIIIDIALQAFRLIKEWFARYNVYLQKKLAKYNLSQVFEALVNCVNEFIIDPAYEVFTENVEESKQPLITSSDNFYKSPYNL</sequence>
<evidence type="ECO:0000256" key="1">
    <source>
        <dbReference type="SAM" id="SignalP"/>
    </source>
</evidence>
<evidence type="ECO:0008006" key="4">
    <source>
        <dbReference type="Google" id="ProtNLM"/>
    </source>
</evidence>
<organism evidence="2 3">
    <name type="scientific">Bombyx mori</name>
    <name type="common">Silk moth</name>
    <dbReference type="NCBI Taxonomy" id="7091"/>
    <lineage>
        <taxon>Eukaryota</taxon>
        <taxon>Metazoa</taxon>
        <taxon>Ecdysozoa</taxon>
        <taxon>Arthropoda</taxon>
        <taxon>Hexapoda</taxon>
        <taxon>Insecta</taxon>
        <taxon>Pterygota</taxon>
        <taxon>Neoptera</taxon>
        <taxon>Endopterygota</taxon>
        <taxon>Lepidoptera</taxon>
        <taxon>Glossata</taxon>
        <taxon>Ditrysia</taxon>
        <taxon>Bombycoidea</taxon>
        <taxon>Bombycidae</taxon>
        <taxon>Bombycinae</taxon>
        <taxon>Bombyx</taxon>
    </lineage>
</organism>
<name>A0A8R2HP08_BOMMO</name>
<keyword evidence="3" id="KW-1185">Reference proteome</keyword>
<dbReference type="AlphaFoldDB" id="A0A8R2HP08"/>
<reference evidence="2" key="2">
    <citation type="submission" date="2022-06" db="UniProtKB">
        <authorList>
            <consortium name="EnsemblMetazoa"/>
        </authorList>
    </citation>
    <scope>IDENTIFICATION</scope>
    <source>
        <strain evidence="2">p50T (Dazao)</strain>
    </source>
</reference>
<feature type="signal peptide" evidence="1">
    <location>
        <begin position="1"/>
        <end position="18"/>
    </location>
</feature>
<evidence type="ECO:0000313" key="3">
    <source>
        <dbReference type="Proteomes" id="UP000005204"/>
    </source>
</evidence>
<proteinExistence type="predicted"/>
<reference evidence="3" key="1">
    <citation type="journal article" date="2008" name="Insect Biochem. Mol. Biol.">
        <title>The genome of a lepidopteran model insect, the silkworm Bombyx mori.</title>
        <authorList>
            <consortium name="International Silkworm Genome Consortium"/>
        </authorList>
    </citation>
    <scope>NUCLEOTIDE SEQUENCE [LARGE SCALE GENOMIC DNA]</scope>
    <source>
        <strain evidence="3">p50T</strain>
    </source>
</reference>